<feature type="domain" description="N-acetyltransferase" evidence="1">
    <location>
        <begin position="52"/>
        <end position="213"/>
    </location>
</feature>
<dbReference type="Gene3D" id="3.40.630.30">
    <property type="match status" value="1"/>
</dbReference>
<dbReference type="RefSeq" id="XP_033386837.1">
    <property type="nucleotide sequence ID" value="XM_033527739.1"/>
</dbReference>
<dbReference type="EMBL" id="ML978068">
    <property type="protein sequence ID" value="KAF2018498.1"/>
    <property type="molecule type" value="Genomic_DNA"/>
</dbReference>
<keyword evidence="3" id="KW-1185">Reference proteome</keyword>
<dbReference type="InterPro" id="IPR016181">
    <property type="entry name" value="Acyl_CoA_acyltransferase"/>
</dbReference>
<dbReference type="Pfam" id="PF13302">
    <property type="entry name" value="Acetyltransf_3"/>
    <property type="match status" value="1"/>
</dbReference>
<keyword evidence="2" id="KW-0012">Acyltransferase</keyword>
<dbReference type="InterPro" id="IPR000182">
    <property type="entry name" value="GNAT_dom"/>
</dbReference>
<dbReference type="GO" id="GO:0016747">
    <property type="term" value="F:acyltransferase activity, transferring groups other than amino-acyl groups"/>
    <property type="evidence" value="ECO:0007669"/>
    <property type="project" value="InterPro"/>
</dbReference>
<keyword evidence="2" id="KW-0808">Transferase</keyword>
<accession>A0A6A5XYX7</accession>
<gene>
    <name evidence="2" type="ORF">BU24DRAFT_421481</name>
</gene>
<dbReference type="GeneID" id="54285136"/>
<evidence type="ECO:0000313" key="3">
    <source>
        <dbReference type="Proteomes" id="UP000799778"/>
    </source>
</evidence>
<proteinExistence type="predicted"/>
<dbReference type="OrthoDB" id="630895at2759"/>
<dbReference type="SUPFAM" id="SSF55729">
    <property type="entry name" value="Acyl-CoA N-acyltransferases (Nat)"/>
    <property type="match status" value="1"/>
</dbReference>
<dbReference type="AlphaFoldDB" id="A0A6A5XYX7"/>
<dbReference type="PROSITE" id="PS51186">
    <property type="entry name" value="GNAT"/>
    <property type="match status" value="1"/>
</dbReference>
<dbReference type="PANTHER" id="PTHR43328:SF1">
    <property type="entry name" value="N-ACETYLTRANSFERASE DOMAIN-CONTAINING PROTEIN"/>
    <property type="match status" value="1"/>
</dbReference>
<reference evidence="2" key="1">
    <citation type="journal article" date="2020" name="Stud. Mycol.">
        <title>101 Dothideomycetes genomes: a test case for predicting lifestyles and emergence of pathogens.</title>
        <authorList>
            <person name="Haridas S."/>
            <person name="Albert R."/>
            <person name="Binder M."/>
            <person name="Bloem J."/>
            <person name="Labutti K."/>
            <person name="Salamov A."/>
            <person name="Andreopoulos B."/>
            <person name="Baker S."/>
            <person name="Barry K."/>
            <person name="Bills G."/>
            <person name="Bluhm B."/>
            <person name="Cannon C."/>
            <person name="Castanera R."/>
            <person name="Culley D."/>
            <person name="Daum C."/>
            <person name="Ezra D."/>
            <person name="Gonzalez J."/>
            <person name="Henrissat B."/>
            <person name="Kuo A."/>
            <person name="Liang C."/>
            <person name="Lipzen A."/>
            <person name="Lutzoni F."/>
            <person name="Magnuson J."/>
            <person name="Mondo S."/>
            <person name="Nolan M."/>
            <person name="Ohm R."/>
            <person name="Pangilinan J."/>
            <person name="Park H.-J."/>
            <person name="Ramirez L."/>
            <person name="Alfaro M."/>
            <person name="Sun H."/>
            <person name="Tritt A."/>
            <person name="Yoshinaga Y."/>
            <person name="Zwiers L.-H."/>
            <person name="Turgeon B."/>
            <person name="Goodwin S."/>
            <person name="Spatafora J."/>
            <person name="Crous P."/>
            <person name="Grigoriev I."/>
        </authorList>
    </citation>
    <scope>NUCLEOTIDE SEQUENCE</scope>
    <source>
        <strain evidence="2">CBS 175.79</strain>
    </source>
</reference>
<protein>
    <submittedName>
        <fullName evidence="2">Acyl-CoA N-acyltransferase</fullName>
    </submittedName>
</protein>
<organism evidence="2 3">
    <name type="scientific">Aaosphaeria arxii CBS 175.79</name>
    <dbReference type="NCBI Taxonomy" id="1450172"/>
    <lineage>
        <taxon>Eukaryota</taxon>
        <taxon>Fungi</taxon>
        <taxon>Dikarya</taxon>
        <taxon>Ascomycota</taxon>
        <taxon>Pezizomycotina</taxon>
        <taxon>Dothideomycetes</taxon>
        <taxon>Pleosporomycetidae</taxon>
        <taxon>Pleosporales</taxon>
        <taxon>Pleosporales incertae sedis</taxon>
        <taxon>Aaosphaeria</taxon>
    </lineage>
</organism>
<dbReference type="Proteomes" id="UP000799778">
    <property type="component" value="Unassembled WGS sequence"/>
</dbReference>
<sequence length="228" mass="25083">MASSTSPSTLETVTAQLQATPADPSTMAAQLETNPMDPNAPLPEPIATTSRLIIRPMHPQDAPSYARAAGTPLIAKYMSLAFPSPYTLEHSNGWIKLNLTDKIPNYVIAEKDHPDVVIGGMGFKPGADVQSHAAELGYWIGEDWWGKGYMQEALAGLTEYGFESGRWSRLWANVFSENQASVTCLEKCGYKLEGVLKGHVQKHGEVSDLHVLGLTIEDWRKWKQSKET</sequence>
<evidence type="ECO:0000313" key="2">
    <source>
        <dbReference type="EMBL" id="KAF2018498.1"/>
    </source>
</evidence>
<name>A0A6A5XYX7_9PLEO</name>
<evidence type="ECO:0000259" key="1">
    <source>
        <dbReference type="PROSITE" id="PS51186"/>
    </source>
</evidence>
<dbReference type="PANTHER" id="PTHR43328">
    <property type="entry name" value="ACETYLTRANSFERASE-RELATED"/>
    <property type="match status" value="1"/>
</dbReference>